<organism evidence="1">
    <name type="scientific">Schistosoma japonicum</name>
    <name type="common">Blood fluke</name>
    <dbReference type="NCBI Taxonomy" id="6182"/>
    <lineage>
        <taxon>Eukaryota</taxon>
        <taxon>Metazoa</taxon>
        <taxon>Spiralia</taxon>
        <taxon>Lophotrochozoa</taxon>
        <taxon>Platyhelminthes</taxon>
        <taxon>Trematoda</taxon>
        <taxon>Digenea</taxon>
        <taxon>Strigeidida</taxon>
        <taxon>Schistosomatoidea</taxon>
        <taxon>Schistosomatidae</taxon>
        <taxon>Schistosoma</taxon>
    </lineage>
</organism>
<evidence type="ECO:0000313" key="1">
    <source>
        <dbReference type="EMBL" id="AAW27325.1"/>
    </source>
</evidence>
<proteinExistence type="evidence at transcript level"/>
<name>Q5DA31_SCHJA</name>
<reference evidence="1" key="1">
    <citation type="submission" date="2004-11" db="EMBL/GenBank/DDBJ databases">
        <title>The full-length cDNA sequences of Schistosoma japonicum genes.</title>
        <authorList>
            <person name="Han Z."/>
        </authorList>
    </citation>
    <scope>NUCLEOTIDE SEQUENCE</scope>
</reference>
<dbReference type="AlphaFoldDB" id="Q5DA31"/>
<sequence>MEPILLQMLNNSNDDDTQKQFGLTKKQFNLHRHLNSDNMKSILSYNDDNTFVNYIECSICNCPHQLIKVDTTNNNLMSSKLEENHAYHHRQQQQQQQEGAYCNNMNSMKPVCSCCITWLHRMEPSYSSNCQVQNINCQRNCCHSLHSKLKFVYPLCNCYNEEIQQHKCRNCSCQQCIQTKLISTVNSMYKNCSCHNQSN</sequence>
<dbReference type="EMBL" id="AY815593">
    <property type="protein sequence ID" value="AAW27325.1"/>
    <property type="molecule type" value="mRNA"/>
</dbReference>
<accession>Q5DA31</accession>
<reference evidence="1" key="2">
    <citation type="journal article" date="2006" name="PLoS Pathog.">
        <title>New perspectives on host-parasite interplay by comparative transcriptomic and proteomic analyses of Schistosoma japonicum.</title>
        <authorList>
            <person name="Liu F."/>
            <person name="Lu J."/>
            <person name="Hu W."/>
            <person name="Wang S.Y."/>
            <person name="Cui S.J."/>
            <person name="Chi M."/>
            <person name="Yan Q."/>
            <person name="Wang X.R."/>
            <person name="Song H.D."/>
            <person name="Xu X.N."/>
            <person name="Wang J.J."/>
            <person name="Zhang X.L."/>
            <person name="Zhang X."/>
            <person name="Wang Z.Q."/>
            <person name="Xue C.L."/>
            <person name="Brindley P.J."/>
            <person name="McManus D.P."/>
            <person name="Yang P.Y."/>
            <person name="Feng Z."/>
            <person name="Chen Z."/>
            <person name="Han Z.G."/>
        </authorList>
    </citation>
    <scope>NUCLEOTIDE SEQUENCE</scope>
</reference>
<protein>
    <submittedName>
        <fullName evidence="1">SJCHGC09393 protein</fullName>
    </submittedName>
</protein>